<comment type="subcellular location">
    <subcellularLocation>
        <location evidence="1">Cell membrane</location>
        <topology evidence="1">Single-pass membrane protein</topology>
    </subcellularLocation>
</comment>
<dbReference type="InterPro" id="IPR052027">
    <property type="entry name" value="PspC"/>
</dbReference>
<feature type="transmembrane region" description="Helical" evidence="7">
    <location>
        <begin position="241"/>
        <end position="261"/>
    </location>
</feature>
<evidence type="ECO:0000256" key="7">
    <source>
        <dbReference type="SAM" id="Phobius"/>
    </source>
</evidence>
<evidence type="ECO:0000256" key="5">
    <source>
        <dbReference type="ARBA" id="ARBA00023136"/>
    </source>
</evidence>
<reference evidence="9" key="2">
    <citation type="submission" date="2020-09" db="EMBL/GenBank/DDBJ databases">
        <authorList>
            <person name="Sun Q."/>
            <person name="Ohkuma M."/>
        </authorList>
    </citation>
    <scope>NUCLEOTIDE SEQUENCE</scope>
    <source>
        <strain evidence="9">JCM 4784</strain>
    </source>
</reference>
<feature type="region of interest" description="Disordered" evidence="6">
    <location>
        <begin position="398"/>
        <end position="427"/>
    </location>
</feature>
<feature type="compositionally biased region" description="Low complexity" evidence="6">
    <location>
        <begin position="161"/>
        <end position="171"/>
    </location>
</feature>
<dbReference type="InterPro" id="IPR007168">
    <property type="entry name" value="Phageshock_PspC_N"/>
</dbReference>
<evidence type="ECO:0000256" key="6">
    <source>
        <dbReference type="SAM" id="MobiDB-lite"/>
    </source>
</evidence>
<evidence type="ECO:0000313" key="10">
    <source>
        <dbReference type="Proteomes" id="UP000608024"/>
    </source>
</evidence>
<evidence type="ECO:0000256" key="1">
    <source>
        <dbReference type="ARBA" id="ARBA00004162"/>
    </source>
</evidence>
<proteinExistence type="predicted"/>
<dbReference type="PANTHER" id="PTHR33885:SF3">
    <property type="entry name" value="PHAGE SHOCK PROTEIN C"/>
    <property type="match status" value="1"/>
</dbReference>
<reference evidence="9" key="1">
    <citation type="journal article" date="2014" name="Int. J. Syst. Evol. Microbiol.">
        <title>Complete genome sequence of Corynebacterium casei LMG S-19264T (=DSM 44701T), isolated from a smear-ripened cheese.</title>
        <authorList>
            <consortium name="US DOE Joint Genome Institute (JGI-PGF)"/>
            <person name="Walter F."/>
            <person name="Albersmeier A."/>
            <person name="Kalinowski J."/>
            <person name="Ruckert C."/>
        </authorList>
    </citation>
    <scope>NUCLEOTIDE SEQUENCE</scope>
    <source>
        <strain evidence="9">JCM 4784</strain>
    </source>
</reference>
<dbReference type="Pfam" id="PF04024">
    <property type="entry name" value="PspC"/>
    <property type="match status" value="1"/>
</dbReference>
<keyword evidence="10" id="KW-1185">Reference proteome</keyword>
<evidence type="ECO:0000313" key="9">
    <source>
        <dbReference type="EMBL" id="GHE73136.1"/>
    </source>
</evidence>
<feature type="transmembrane region" description="Helical" evidence="7">
    <location>
        <begin position="108"/>
        <end position="128"/>
    </location>
</feature>
<feature type="transmembrane region" description="Helical" evidence="7">
    <location>
        <begin position="297"/>
        <end position="315"/>
    </location>
</feature>
<dbReference type="EMBL" id="BNBT01000079">
    <property type="protein sequence ID" value="GHE73136.1"/>
    <property type="molecule type" value="Genomic_DNA"/>
</dbReference>
<dbReference type="RefSeq" id="WP_190137962.1">
    <property type="nucleotide sequence ID" value="NZ_BNBT01000079.1"/>
</dbReference>
<sequence>MTDQQPAPGPQAPPRDRPSAPAEGPGVPEAVRERTFRRDRRHRKLGGVCAGLGRHCDMDPVIFRIGLVVLAVTSGLGLVFYGFAWLLIPYEGEEENEARRLLTARVDGHALTAVLFALVGCGVFLTLLANGTALTFAAVLGLLLAGAGYWSRQRGAPDPDPVAAQAVADAPPETKAPPVTGAPSWWRDPMGKEGYESTTPQYLWGPDPVAVEYLPDAPHTPAGRAPDLTSGPGGRSGPRWIGGWVFLAAVLAAYLGTSLTWKDQPLGTSLQTGFACALAVLGLGIAVSSFLGRVGAGSIVLAVVTATLLAASAALPKNITTDWIRTDWRPATAADVRPRYELGTGVGTLDLSRIDLGKDRTVRAHAEVGAGKLKVIVPKEAEVKLRIDVGVGDIQLPSDDSQDVDIAPDKQKRTTLKPPAGAKDGSMLDLRLHVGIGQAEVSRATS</sequence>
<organism evidence="9 10">
    <name type="scientific">Streptomyces longispororuber</name>
    <dbReference type="NCBI Taxonomy" id="68230"/>
    <lineage>
        <taxon>Bacteria</taxon>
        <taxon>Bacillati</taxon>
        <taxon>Actinomycetota</taxon>
        <taxon>Actinomycetes</taxon>
        <taxon>Kitasatosporales</taxon>
        <taxon>Streptomycetaceae</taxon>
        <taxon>Streptomyces</taxon>
    </lineage>
</organism>
<feature type="region of interest" description="Disordered" evidence="6">
    <location>
        <begin position="156"/>
        <end position="191"/>
    </location>
</feature>
<evidence type="ECO:0000256" key="2">
    <source>
        <dbReference type="ARBA" id="ARBA00022475"/>
    </source>
</evidence>
<evidence type="ECO:0000259" key="8">
    <source>
        <dbReference type="Pfam" id="PF04024"/>
    </source>
</evidence>
<keyword evidence="3 7" id="KW-0812">Transmembrane</keyword>
<dbReference type="AlphaFoldDB" id="A0A918ZW06"/>
<dbReference type="PANTHER" id="PTHR33885">
    <property type="entry name" value="PHAGE SHOCK PROTEIN C"/>
    <property type="match status" value="1"/>
</dbReference>
<keyword evidence="2" id="KW-1003">Cell membrane</keyword>
<feature type="transmembrane region" description="Helical" evidence="7">
    <location>
        <begin position="133"/>
        <end position="151"/>
    </location>
</feature>
<feature type="transmembrane region" description="Helical" evidence="7">
    <location>
        <begin position="273"/>
        <end position="291"/>
    </location>
</feature>
<accession>A0A918ZW06</accession>
<comment type="caution">
    <text evidence="9">The sequence shown here is derived from an EMBL/GenBank/DDBJ whole genome shotgun (WGS) entry which is preliminary data.</text>
</comment>
<feature type="transmembrane region" description="Helical" evidence="7">
    <location>
        <begin position="61"/>
        <end position="88"/>
    </location>
</feature>
<keyword evidence="4 7" id="KW-1133">Transmembrane helix</keyword>
<feature type="domain" description="Phage shock protein PspC N-terminal" evidence="8">
    <location>
        <begin position="35"/>
        <end position="91"/>
    </location>
</feature>
<dbReference type="GO" id="GO:0005886">
    <property type="term" value="C:plasma membrane"/>
    <property type="evidence" value="ECO:0007669"/>
    <property type="project" value="UniProtKB-SubCell"/>
</dbReference>
<protein>
    <submittedName>
        <fullName evidence="9">Membrane protein</fullName>
    </submittedName>
</protein>
<evidence type="ECO:0000256" key="3">
    <source>
        <dbReference type="ARBA" id="ARBA00022692"/>
    </source>
</evidence>
<evidence type="ECO:0000256" key="4">
    <source>
        <dbReference type="ARBA" id="ARBA00022989"/>
    </source>
</evidence>
<keyword evidence="5 7" id="KW-0472">Membrane</keyword>
<gene>
    <name evidence="9" type="ORF">GCM10018785_46550</name>
</gene>
<feature type="region of interest" description="Disordered" evidence="6">
    <location>
        <begin position="1"/>
        <end position="35"/>
    </location>
</feature>
<dbReference type="Proteomes" id="UP000608024">
    <property type="component" value="Unassembled WGS sequence"/>
</dbReference>
<name>A0A918ZW06_9ACTN</name>